<proteinExistence type="predicted"/>
<dbReference type="InterPro" id="IPR003779">
    <property type="entry name" value="CMD-like"/>
</dbReference>
<dbReference type="Pfam" id="PF02627">
    <property type="entry name" value="CMD"/>
    <property type="match status" value="1"/>
</dbReference>
<protein>
    <submittedName>
        <fullName evidence="2">Carboxymuconolactone decarboxylase family protein</fullName>
    </submittedName>
</protein>
<dbReference type="SUPFAM" id="SSF69118">
    <property type="entry name" value="AhpD-like"/>
    <property type="match status" value="1"/>
</dbReference>
<gene>
    <name evidence="2" type="ORF">ACFY35_09575</name>
</gene>
<name>A0ABW6W8P3_9ACTN</name>
<sequence>MRVDDVDPADMTDDQRALYDWYATGPRAAPDSPFTLVTPDGRLQGPPAVWILSPAFGHALQKIGGAVRFGSRLPARAREIAILLVGEHHDSPFELHAHRLAGAAAGLTPDDLAALADGKEPAGLSEVEACCFRTTVRILGRGTLDDDEYATAVGALGEAGLFELVTIVGYYTMVAWQLAVFDVRPPS</sequence>
<reference evidence="2 3" key="1">
    <citation type="submission" date="2024-10" db="EMBL/GenBank/DDBJ databases">
        <title>The Natural Products Discovery Center: Release of the First 8490 Sequenced Strains for Exploring Actinobacteria Biosynthetic Diversity.</title>
        <authorList>
            <person name="Kalkreuter E."/>
            <person name="Kautsar S.A."/>
            <person name="Yang D."/>
            <person name="Bader C.D."/>
            <person name="Teijaro C.N."/>
            <person name="Fluegel L."/>
            <person name="Davis C.M."/>
            <person name="Simpson J.R."/>
            <person name="Lauterbach L."/>
            <person name="Steele A.D."/>
            <person name="Gui C."/>
            <person name="Meng S."/>
            <person name="Li G."/>
            <person name="Viehrig K."/>
            <person name="Ye F."/>
            <person name="Su P."/>
            <person name="Kiefer A.F."/>
            <person name="Nichols A."/>
            <person name="Cepeda A.J."/>
            <person name="Yan W."/>
            <person name="Fan B."/>
            <person name="Jiang Y."/>
            <person name="Adhikari A."/>
            <person name="Zheng C.-J."/>
            <person name="Schuster L."/>
            <person name="Cowan T.M."/>
            <person name="Smanski M.J."/>
            <person name="Chevrette M.G."/>
            <person name="De Carvalho L.P.S."/>
            <person name="Shen B."/>
        </authorList>
    </citation>
    <scope>NUCLEOTIDE SEQUENCE [LARGE SCALE GENOMIC DNA]</scope>
    <source>
        <strain evidence="2 3">NPDC000087</strain>
    </source>
</reference>
<dbReference type="EMBL" id="JBIAZU010000002">
    <property type="protein sequence ID" value="MFF5289678.1"/>
    <property type="molecule type" value="Genomic_DNA"/>
</dbReference>
<keyword evidence="3" id="KW-1185">Reference proteome</keyword>
<evidence type="ECO:0000259" key="1">
    <source>
        <dbReference type="Pfam" id="PF02627"/>
    </source>
</evidence>
<organism evidence="2 3">
    <name type="scientific">Paractinoplanes globisporus</name>
    <dbReference type="NCBI Taxonomy" id="113565"/>
    <lineage>
        <taxon>Bacteria</taxon>
        <taxon>Bacillati</taxon>
        <taxon>Actinomycetota</taxon>
        <taxon>Actinomycetes</taxon>
        <taxon>Micromonosporales</taxon>
        <taxon>Micromonosporaceae</taxon>
        <taxon>Paractinoplanes</taxon>
    </lineage>
</organism>
<dbReference type="Gene3D" id="1.20.1290.10">
    <property type="entry name" value="AhpD-like"/>
    <property type="match status" value="1"/>
</dbReference>
<dbReference type="Proteomes" id="UP001602245">
    <property type="component" value="Unassembled WGS sequence"/>
</dbReference>
<dbReference type="PANTHER" id="PTHR34846:SF11">
    <property type="entry name" value="4-CARBOXYMUCONOLACTONE DECARBOXYLASE FAMILY PROTEIN (AFU_ORTHOLOGUE AFUA_6G11590)"/>
    <property type="match status" value="1"/>
</dbReference>
<feature type="domain" description="Carboxymuconolactone decarboxylase-like" evidence="1">
    <location>
        <begin position="54"/>
        <end position="126"/>
    </location>
</feature>
<dbReference type="InterPro" id="IPR029032">
    <property type="entry name" value="AhpD-like"/>
</dbReference>
<dbReference type="RefSeq" id="WP_020518256.1">
    <property type="nucleotide sequence ID" value="NZ_JBIAZU010000002.1"/>
</dbReference>
<evidence type="ECO:0000313" key="2">
    <source>
        <dbReference type="EMBL" id="MFF5289678.1"/>
    </source>
</evidence>
<accession>A0ABW6W8P3</accession>
<comment type="caution">
    <text evidence="2">The sequence shown here is derived from an EMBL/GenBank/DDBJ whole genome shotgun (WGS) entry which is preliminary data.</text>
</comment>
<dbReference type="PANTHER" id="PTHR34846">
    <property type="entry name" value="4-CARBOXYMUCONOLACTONE DECARBOXYLASE FAMILY PROTEIN (AFU_ORTHOLOGUE AFUA_6G11590)"/>
    <property type="match status" value="1"/>
</dbReference>
<evidence type="ECO:0000313" key="3">
    <source>
        <dbReference type="Proteomes" id="UP001602245"/>
    </source>
</evidence>